<reference evidence="13" key="1">
    <citation type="journal article" date="2021" name="Sci. Adv.">
        <title>The American lobster genome reveals insights on longevity, neural, and immune adaptations.</title>
        <authorList>
            <person name="Polinski J.M."/>
            <person name="Zimin A.V."/>
            <person name="Clark K.F."/>
            <person name="Kohn A.B."/>
            <person name="Sadowski N."/>
            <person name="Timp W."/>
            <person name="Ptitsyn A."/>
            <person name="Khanna P."/>
            <person name="Romanova D.Y."/>
            <person name="Williams P."/>
            <person name="Greenwood S.J."/>
            <person name="Moroz L.L."/>
            <person name="Walt D.R."/>
            <person name="Bodnar A.G."/>
        </authorList>
    </citation>
    <scope>NUCLEOTIDE SEQUENCE</scope>
    <source>
        <strain evidence="13">GMGI-L3</strain>
    </source>
</reference>
<dbReference type="GO" id="GO:0006391">
    <property type="term" value="P:transcription initiation at mitochondrial promoter"/>
    <property type="evidence" value="ECO:0007669"/>
    <property type="project" value="TreeGrafter"/>
</dbReference>
<evidence type="ECO:0000313" key="14">
    <source>
        <dbReference type="Proteomes" id="UP000747542"/>
    </source>
</evidence>
<comment type="similarity">
    <text evidence="11 12">Belongs to the class I-like SAM-binding methyltransferase superfamily. rRNA adenine N(6)-methyltransferase family.</text>
</comment>
<dbReference type="EMBL" id="JAHLQT010012015">
    <property type="protein sequence ID" value="KAG7171631.1"/>
    <property type="molecule type" value="Genomic_DNA"/>
</dbReference>
<dbReference type="AlphaFoldDB" id="A0A8J5T0L8"/>
<dbReference type="InterPro" id="IPR029063">
    <property type="entry name" value="SAM-dependent_MTases_sf"/>
</dbReference>
<evidence type="ECO:0000256" key="8">
    <source>
        <dbReference type="ARBA" id="ARBA00023015"/>
    </source>
</evidence>
<feature type="binding site" evidence="11">
    <location>
        <position position="194"/>
    </location>
    <ligand>
        <name>S-adenosyl-L-methionine</name>
        <dbReference type="ChEBI" id="CHEBI:59789"/>
    </ligand>
</feature>
<sequence>MLALRRLSQNGLPVQPLSCCFHVKFQILCPLRGIVQKSEVNHARSEISSANPVTKKRKRLSKKDMLTLIDDSKMTLGPTALSQELDVNVKPEIGNIKELIKKLRTQIRVNKSGSRQYLLDRDAAQKLVKHLKKDLGESDIIVESCPGPGVLTETLLTQTDNNVIVYEPHDVLRTNLVKTLLPQHHSCLQVYNLDLEKFYAYYIGDQREPEQNMIHKLLSPLHVKRDKMISPVKIVGVIFDFKFVIRLVLSFAFQCCFYEEIFPVLYLYIPSKIYNRIAVDSDHVVYSYISIPFQYYFRLECLDMAPREAFYPPDTRNLKERSAVTNSLHLVKISPNLELFEKVSKKELVSFHYFMNTVARIKRVDTLIMCLERWIPDCGPQLIKNGLRVFCHPRELTSEQLLLAYRIFTSLPLYEGSVFHYHCKQFAAKLGEKDEEISNLKIAKEVIDMEEDELLES</sequence>
<keyword evidence="3 11" id="KW-0489">Methyltransferase</keyword>
<dbReference type="InterPro" id="IPR001737">
    <property type="entry name" value="KsgA/Erm"/>
</dbReference>
<dbReference type="GO" id="GO:0005759">
    <property type="term" value="C:mitochondrial matrix"/>
    <property type="evidence" value="ECO:0007669"/>
    <property type="project" value="TreeGrafter"/>
</dbReference>
<dbReference type="GO" id="GO:0034246">
    <property type="term" value="F:mitochondrial transcription factor activity"/>
    <property type="evidence" value="ECO:0007669"/>
    <property type="project" value="TreeGrafter"/>
</dbReference>
<comment type="caution">
    <text evidence="11">Lacks conserved residue(s) required for the propagation of feature annotation.</text>
</comment>
<keyword evidence="7" id="KW-0809">Transit peptide</keyword>
<keyword evidence="4 11" id="KW-0808">Transferase</keyword>
<protein>
    <recommendedName>
        <fullName evidence="12">rRNA adenine N(6)-methyltransferase</fullName>
        <ecNumber evidence="12">2.1.1.-</ecNumber>
    </recommendedName>
</protein>
<evidence type="ECO:0000313" key="13">
    <source>
        <dbReference type="EMBL" id="KAG7171631.1"/>
    </source>
</evidence>
<keyword evidence="5 11" id="KW-0949">S-adenosyl-L-methionine</keyword>
<dbReference type="Proteomes" id="UP000747542">
    <property type="component" value="Unassembled WGS sequence"/>
</dbReference>
<dbReference type="SUPFAM" id="SSF53335">
    <property type="entry name" value="S-adenosyl-L-methionine-dependent methyltransferases"/>
    <property type="match status" value="1"/>
</dbReference>
<keyword evidence="14" id="KW-1185">Reference proteome</keyword>
<dbReference type="Pfam" id="PF00398">
    <property type="entry name" value="RrnaAD"/>
    <property type="match status" value="1"/>
</dbReference>
<keyword evidence="8" id="KW-0805">Transcription regulation</keyword>
<dbReference type="Gene3D" id="3.40.50.150">
    <property type="entry name" value="Vaccinia Virus protein VP39"/>
    <property type="match status" value="1"/>
</dbReference>
<evidence type="ECO:0000256" key="3">
    <source>
        <dbReference type="ARBA" id="ARBA00022603"/>
    </source>
</evidence>
<evidence type="ECO:0000256" key="6">
    <source>
        <dbReference type="ARBA" id="ARBA00022884"/>
    </source>
</evidence>
<evidence type="ECO:0000256" key="9">
    <source>
        <dbReference type="ARBA" id="ARBA00023128"/>
    </source>
</evidence>
<evidence type="ECO:0000256" key="11">
    <source>
        <dbReference type="PROSITE-ProRule" id="PRU01026"/>
    </source>
</evidence>
<dbReference type="GO" id="GO:0000179">
    <property type="term" value="F:rRNA (adenine-N6,N6-)-dimethyltransferase activity"/>
    <property type="evidence" value="ECO:0007669"/>
    <property type="project" value="UniProtKB-UniRule"/>
</dbReference>
<evidence type="ECO:0000256" key="1">
    <source>
        <dbReference type="ARBA" id="ARBA00004173"/>
    </source>
</evidence>
<keyword evidence="6 11" id="KW-0694">RNA-binding</keyword>
<keyword evidence="9" id="KW-0496">Mitochondrion</keyword>
<evidence type="ECO:0000256" key="5">
    <source>
        <dbReference type="ARBA" id="ARBA00022691"/>
    </source>
</evidence>
<gene>
    <name evidence="13" type="primary">mtTFB2-L</name>
    <name evidence="13" type="ORF">Hamer_G014770</name>
</gene>
<evidence type="ECO:0000256" key="10">
    <source>
        <dbReference type="ARBA" id="ARBA00023163"/>
    </source>
</evidence>
<keyword evidence="2 12" id="KW-0698">rRNA processing</keyword>
<dbReference type="GO" id="GO:0003723">
    <property type="term" value="F:RNA binding"/>
    <property type="evidence" value="ECO:0007669"/>
    <property type="project" value="UniProtKB-UniRule"/>
</dbReference>
<evidence type="ECO:0000256" key="2">
    <source>
        <dbReference type="ARBA" id="ARBA00022552"/>
    </source>
</evidence>
<dbReference type="PANTHER" id="PTHR11727">
    <property type="entry name" value="DIMETHYLADENOSINE TRANSFERASE"/>
    <property type="match status" value="1"/>
</dbReference>
<comment type="subcellular location">
    <subcellularLocation>
        <location evidence="1">Mitochondrion</location>
    </subcellularLocation>
</comment>
<evidence type="ECO:0000256" key="7">
    <source>
        <dbReference type="ARBA" id="ARBA00022946"/>
    </source>
</evidence>
<proteinExistence type="inferred from homology"/>
<organism evidence="13 14">
    <name type="scientific">Homarus americanus</name>
    <name type="common">American lobster</name>
    <dbReference type="NCBI Taxonomy" id="6706"/>
    <lineage>
        <taxon>Eukaryota</taxon>
        <taxon>Metazoa</taxon>
        <taxon>Ecdysozoa</taxon>
        <taxon>Arthropoda</taxon>
        <taxon>Crustacea</taxon>
        <taxon>Multicrustacea</taxon>
        <taxon>Malacostraca</taxon>
        <taxon>Eumalacostraca</taxon>
        <taxon>Eucarida</taxon>
        <taxon>Decapoda</taxon>
        <taxon>Pleocyemata</taxon>
        <taxon>Astacidea</taxon>
        <taxon>Nephropoidea</taxon>
        <taxon>Nephropidae</taxon>
        <taxon>Homarus</taxon>
    </lineage>
</organism>
<comment type="caution">
    <text evidence="13">The sequence shown here is derived from an EMBL/GenBank/DDBJ whole genome shotgun (WGS) entry which is preliminary data.</text>
</comment>
<feature type="binding site" evidence="11">
    <location>
        <position position="167"/>
    </location>
    <ligand>
        <name>S-adenosyl-L-methionine</name>
        <dbReference type="ChEBI" id="CHEBI:59789"/>
    </ligand>
</feature>
<evidence type="ECO:0000256" key="12">
    <source>
        <dbReference type="RuleBase" id="RU362106"/>
    </source>
</evidence>
<accession>A0A8J5T0L8</accession>
<dbReference type="PANTHER" id="PTHR11727:SF13">
    <property type="entry name" value="DIMETHYLADENOSINE TRANSFERASE 2, MITOCHONDRIAL"/>
    <property type="match status" value="1"/>
</dbReference>
<name>A0A8J5T0L8_HOMAM</name>
<keyword evidence="10" id="KW-0804">Transcription</keyword>
<dbReference type="EC" id="2.1.1.-" evidence="12"/>
<feature type="binding site" evidence="11">
    <location>
        <position position="118"/>
    </location>
    <ligand>
        <name>S-adenosyl-L-methionine</name>
        <dbReference type="ChEBI" id="CHEBI:59789"/>
    </ligand>
</feature>
<dbReference type="PROSITE" id="PS51689">
    <property type="entry name" value="SAM_RNA_A_N6_MT"/>
    <property type="match status" value="1"/>
</dbReference>
<evidence type="ECO:0000256" key="4">
    <source>
        <dbReference type="ARBA" id="ARBA00022679"/>
    </source>
</evidence>